<sequence length="87" mass="9799">MASEDTVIVEVELPPGNSFRFQTLLEGEAGLAVARCFDPEHKKQQLWTTPSQRDDLLAWLATLPESLEVMVCGEWIWSDGSADNKHR</sequence>
<evidence type="ECO:0008006" key="3">
    <source>
        <dbReference type="Google" id="ProtNLM"/>
    </source>
</evidence>
<keyword evidence="2" id="KW-1185">Reference proteome</keyword>
<dbReference type="AlphaFoldDB" id="A0A2K8L772"/>
<proteinExistence type="predicted"/>
<evidence type="ECO:0000313" key="1">
    <source>
        <dbReference type="EMBL" id="ATX82099.1"/>
    </source>
</evidence>
<name>A0A2K8L772_9PROT</name>
<dbReference type="Proteomes" id="UP000231637">
    <property type="component" value="Chromosome"/>
</dbReference>
<dbReference type="OrthoDB" id="5296497at2"/>
<accession>A0A2K8L772</accession>
<evidence type="ECO:0000313" key="2">
    <source>
        <dbReference type="Proteomes" id="UP000231637"/>
    </source>
</evidence>
<dbReference type="KEGG" id="mfn:Ga0123462_1235"/>
<dbReference type="RefSeq" id="WP_100265490.1">
    <property type="nucleotide sequence ID" value="NZ_CP018800.1"/>
</dbReference>
<gene>
    <name evidence="1" type="ORF">Ga0123462_1235</name>
</gene>
<reference evidence="1 2" key="1">
    <citation type="submission" date="2016-12" db="EMBL/GenBank/DDBJ databases">
        <title>Isolation and genomic insights into novel planktonic Zetaproteobacteria from stratified waters of the Chesapeake Bay.</title>
        <authorList>
            <person name="McAllister S.M."/>
            <person name="Kato S."/>
            <person name="Chan C.S."/>
            <person name="Chiu B.K."/>
            <person name="Field E.K."/>
        </authorList>
    </citation>
    <scope>NUCLEOTIDE SEQUENCE [LARGE SCALE GENOMIC DNA]</scope>
    <source>
        <strain evidence="1 2">CP-8</strain>
    </source>
</reference>
<dbReference type="EMBL" id="CP018800">
    <property type="protein sequence ID" value="ATX82099.1"/>
    <property type="molecule type" value="Genomic_DNA"/>
</dbReference>
<protein>
    <recommendedName>
        <fullName evidence="3">DUF4911 domain-containing protein</fullName>
    </recommendedName>
</protein>
<organism evidence="1 2">
    <name type="scientific">Mariprofundus ferrinatatus</name>
    <dbReference type="NCBI Taxonomy" id="1921087"/>
    <lineage>
        <taxon>Bacteria</taxon>
        <taxon>Pseudomonadati</taxon>
        <taxon>Pseudomonadota</taxon>
        <taxon>Candidatius Mariprofundia</taxon>
        <taxon>Mariprofundales</taxon>
        <taxon>Mariprofundaceae</taxon>
        <taxon>Mariprofundus</taxon>
    </lineage>
</organism>